<keyword evidence="3" id="KW-1185">Reference proteome</keyword>
<dbReference type="InterPro" id="IPR052895">
    <property type="entry name" value="HetReg/Transcr_Mod"/>
</dbReference>
<reference evidence="2" key="2">
    <citation type="submission" date="2023-05" db="EMBL/GenBank/DDBJ databases">
        <authorList>
            <consortium name="Lawrence Berkeley National Laboratory"/>
            <person name="Steindorff A."/>
            <person name="Hensen N."/>
            <person name="Bonometti L."/>
            <person name="Westerberg I."/>
            <person name="Brannstrom I.O."/>
            <person name="Guillou S."/>
            <person name="Cros-Aarteil S."/>
            <person name="Calhoun S."/>
            <person name="Haridas S."/>
            <person name="Kuo A."/>
            <person name="Mondo S."/>
            <person name="Pangilinan J."/>
            <person name="Riley R."/>
            <person name="Labutti K."/>
            <person name="Andreopoulos B."/>
            <person name="Lipzen A."/>
            <person name="Chen C."/>
            <person name="Yanf M."/>
            <person name="Daum C."/>
            <person name="Ng V."/>
            <person name="Clum A."/>
            <person name="Ohm R."/>
            <person name="Martin F."/>
            <person name="Silar P."/>
            <person name="Natvig D."/>
            <person name="Lalanne C."/>
            <person name="Gautier V."/>
            <person name="Ament-Velasquez S.L."/>
            <person name="Kruys A."/>
            <person name="Hutchinson M.I."/>
            <person name="Powell A.J."/>
            <person name="Barry K."/>
            <person name="Miller A.N."/>
            <person name="Grigoriev I.V."/>
            <person name="Debuchy R."/>
            <person name="Gladieux P."/>
            <person name="Thoren M.H."/>
            <person name="Johannesson H."/>
        </authorList>
    </citation>
    <scope>NUCLEOTIDE SEQUENCE</scope>
    <source>
        <strain evidence="2">CBS 757.83</strain>
    </source>
</reference>
<name>A0AAN6PW49_9PEZI</name>
<feature type="non-terminal residue" evidence="2">
    <location>
        <position position="191"/>
    </location>
</feature>
<gene>
    <name evidence="2" type="ORF">N658DRAFT_430897</name>
</gene>
<reference evidence="2" key="1">
    <citation type="journal article" date="2023" name="Mol. Phylogenet. Evol.">
        <title>Genome-scale phylogeny and comparative genomics of the fungal order Sordariales.</title>
        <authorList>
            <person name="Hensen N."/>
            <person name="Bonometti L."/>
            <person name="Westerberg I."/>
            <person name="Brannstrom I.O."/>
            <person name="Guillou S."/>
            <person name="Cros-Aarteil S."/>
            <person name="Calhoun S."/>
            <person name="Haridas S."/>
            <person name="Kuo A."/>
            <person name="Mondo S."/>
            <person name="Pangilinan J."/>
            <person name="Riley R."/>
            <person name="LaButti K."/>
            <person name="Andreopoulos B."/>
            <person name="Lipzen A."/>
            <person name="Chen C."/>
            <person name="Yan M."/>
            <person name="Daum C."/>
            <person name="Ng V."/>
            <person name="Clum A."/>
            <person name="Steindorff A."/>
            <person name="Ohm R.A."/>
            <person name="Martin F."/>
            <person name="Silar P."/>
            <person name="Natvig D.O."/>
            <person name="Lalanne C."/>
            <person name="Gautier V."/>
            <person name="Ament-Velasquez S.L."/>
            <person name="Kruys A."/>
            <person name="Hutchinson M.I."/>
            <person name="Powell A.J."/>
            <person name="Barry K."/>
            <person name="Miller A.N."/>
            <person name="Grigoriev I.V."/>
            <person name="Debuchy R."/>
            <person name="Gladieux P."/>
            <person name="Hiltunen Thoren M."/>
            <person name="Johannesson H."/>
        </authorList>
    </citation>
    <scope>NUCLEOTIDE SEQUENCE</scope>
    <source>
        <strain evidence="2">CBS 757.83</strain>
    </source>
</reference>
<dbReference type="PANTHER" id="PTHR24148">
    <property type="entry name" value="ANKYRIN REPEAT DOMAIN-CONTAINING PROTEIN 39 HOMOLOG-RELATED"/>
    <property type="match status" value="1"/>
</dbReference>
<evidence type="ECO:0000313" key="2">
    <source>
        <dbReference type="EMBL" id="KAK4099069.1"/>
    </source>
</evidence>
<dbReference type="Pfam" id="PF06985">
    <property type="entry name" value="HET"/>
    <property type="match status" value="1"/>
</dbReference>
<comment type="caution">
    <text evidence="2">The sequence shown here is derived from an EMBL/GenBank/DDBJ whole genome shotgun (WGS) entry which is preliminary data.</text>
</comment>
<dbReference type="PANTHER" id="PTHR24148:SF64">
    <property type="entry name" value="HETEROKARYON INCOMPATIBILITY DOMAIN-CONTAINING PROTEIN"/>
    <property type="match status" value="1"/>
</dbReference>
<protein>
    <recommendedName>
        <fullName evidence="1">Heterokaryon incompatibility domain-containing protein</fullName>
    </recommendedName>
</protein>
<proteinExistence type="predicted"/>
<dbReference type="EMBL" id="MU863653">
    <property type="protein sequence ID" value="KAK4099069.1"/>
    <property type="molecule type" value="Genomic_DNA"/>
</dbReference>
<accession>A0AAN6PW49</accession>
<feature type="domain" description="Heterokaryon incompatibility" evidence="1">
    <location>
        <begin position="48"/>
        <end position="182"/>
    </location>
</feature>
<organism evidence="2 3">
    <name type="scientific">Parathielavia hyrcaniae</name>
    <dbReference type="NCBI Taxonomy" id="113614"/>
    <lineage>
        <taxon>Eukaryota</taxon>
        <taxon>Fungi</taxon>
        <taxon>Dikarya</taxon>
        <taxon>Ascomycota</taxon>
        <taxon>Pezizomycotina</taxon>
        <taxon>Sordariomycetes</taxon>
        <taxon>Sordariomycetidae</taxon>
        <taxon>Sordariales</taxon>
        <taxon>Chaetomiaceae</taxon>
        <taxon>Parathielavia</taxon>
    </lineage>
</organism>
<evidence type="ECO:0000259" key="1">
    <source>
        <dbReference type="Pfam" id="PF06985"/>
    </source>
</evidence>
<sequence>MAAAFSYEPLPARCIRVIDLLPARRPTDALRCSIKHVDLDDRVAAPPYEALSYVWGEPTRQWPLDCSGKELLVTKNCHEALVNLRSRFLPRTLWIDAICINQAGTDEATTERNGQVAMMGEIYLKATRVLIWMGPPGASVPTLFRYLRSLHFFEEDKSSRLLETLTGILNNSWFERVWTLQEVAFGRKCLV</sequence>
<dbReference type="AlphaFoldDB" id="A0AAN6PW49"/>
<dbReference type="Proteomes" id="UP001305647">
    <property type="component" value="Unassembled WGS sequence"/>
</dbReference>
<evidence type="ECO:0000313" key="3">
    <source>
        <dbReference type="Proteomes" id="UP001305647"/>
    </source>
</evidence>
<dbReference type="InterPro" id="IPR010730">
    <property type="entry name" value="HET"/>
</dbReference>